<dbReference type="PANTHER" id="PTHR43433:SF5">
    <property type="entry name" value="AB HYDROLASE-1 DOMAIN-CONTAINING PROTEIN"/>
    <property type="match status" value="1"/>
</dbReference>
<name>A0A1V8SD14_9PEZI</name>
<dbReference type="InterPro" id="IPR000073">
    <property type="entry name" value="AB_hydrolase_1"/>
</dbReference>
<reference evidence="3" key="1">
    <citation type="submission" date="2017-03" db="EMBL/GenBank/DDBJ databases">
        <title>Genomes of endolithic fungi from Antarctica.</title>
        <authorList>
            <person name="Coleine C."/>
            <person name="Masonjones S."/>
            <person name="Stajich J.E."/>
        </authorList>
    </citation>
    <scope>NUCLEOTIDE SEQUENCE [LARGE SCALE GENOMIC DNA]</scope>
    <source>
        <strain evidence="3">CCFEE 5527</strain>
    </source>
</reference>
<organism evidence="2 3">
    <name type="scientific">Cryoendolithus antarcticus</name>
    <dbReference type="NCBI Taxonomy" id="1507870"/>
    <lineage>
        <taxon>Eukaryota</taxon>
        <taxon>Fungi</taxon>
        <taxon>Dikarya</taxon>
        <taxon>Ascomycota</taxon>
        <taxon>Pezizomycotina</taxon>
        <taxon>Dothideomycetes</taxon>
        <taxon>Dothideomycetidae</taxon>
        <taxon>Cladosporiales</taxon>
        <taxon>Cladosporiaceae</taxon>
        <taxon>Cryoendolithus</taxon>
    </lineage>
</organism>
<dbReference type="InterPro" id="IPR050471">
    <property type="entry name" value="AB_hydrolase"/>
</dbReference>
<feature type="domain" description="AB hydrolase-1" evidence="1">
    <location>
        <begin position="40"/>
        <end position="282"/>
    </location>
</feature>
<dbReference type="EMBL" id="NAJO01000059">
    <property type="protein sequence ID" value="OQN96959.1"/>
    <property type="molecule type" value="Genomic_DNA"/>
</dbReference>
<dbReference type="InterPro" id="IPR029058">
    <property type="entry name" value="AB_hydrolase_fold"/>
</dbReference>
<protein>
    <recommendedName>
        <fullName evidence="1">AB hydrolase-1 domain-containing protein</fullName>
    </recommendedName>
</protein>
<dbReference type="Proteomes" id="UP000192596">
    <property type="component" value="Unassembled WGS sequence"/>
</dbReference>
<evidence type="ECO:0000313" key="2">
    <source>
        <dbReference type="EMBL" id="OQN96959.1"/>
    </source>
</evidence>
<dbReference type="Pfam" id="PF00561">
    <property type="entry name" value="Abhydrolase_1"/>
    <property type="match status" value="1"/>
</dbReference>
<keyword evidence="3" id="KW-1185">Reference proteome</keyword>
<evidence type="ECO:0000259" key="1">
    <source>
        <dbReference type="Pfam" id="PF00561"/>
    </source>
</evidence>
<dbReference type="InParanoid" id="A0A1V8SD14"/>
<dbReference type="SUPFAM" id="SSF53474">
    <property type="entry name" value="alpha/beta-Hydrolases"/>
    <property type="match status" value="1"/>
</dbReference>
<accession>A0A1V8SD14</accession>
<dbReference type="PANTHER" id="PTHR43433">
    <property type="entry name" value="HYDROLASE, ALPHA/BETA FOLD FAMILY PROTEIN"/>
    <property type="match status" value="1"/>
</dbReference>
<dbReference type="Gene3D" id="3.40.50.1820">
    <property type="entry name" value="alpha/beta hydrolase"/>
    <property type="match status" value="1"/>
</dbReference>
<dbReference type="STRING" id="1507870.A0A1V8SD14"/>
<sequence length="296" mass="32324">MSTQQTAKTHFIEGSKGTFAYRRFGASTGTPLLALIHYRGTMDKWDPLFINSLAASRPLILVDYLGIGKSTGRVATSFADSADDIVEFLSLVKVTDLDVLGFSVGGVVAQLLALNQPGSLEIQHLIICGSTASVGPDMPSSTNDSSSAHVENLKWEDFNTLLFSHDDLGKQATLAYWKRLGERTKETRGEDVTDWVSQGFVDGGAAMRAQQQAYGAILTPELSQGREGTYDRLSELKMPVLVTQGSDDYLFPTMNSCQLQQKVPDGQLIVYPHSSHGFLYQHAERVAQDIVAFVGR</sequence>
<evidence type="ECO:0000313" key="3">
    <source>
        <dbReference type="Proteomes" id="UP000192596"/>
    </source>
</evidence>
<proteinExistence type="predicted"/>
<comment type="caution">
    <text evidence="2">The sequence shown here is derived from an EMBL/GenBank/DDBJ whole genome shotgun (WGS) entry which is preliminary data.</text>
</comment>
<gene>
    <name evidence="2" type="ORF">B0A48_16933</name>
</gene>
<dbReference type="AlphaFoldDB" id="A0A1V8SD14"/>
<dbReference type="OrthoDB" id="8119704at2759"/>